<dbReference type="RefSeq" id="WP_380044610.1">
    <property type="nucleotide sequence ID" value="NZ_JBHLTC010000008.1"/>
</dbReference>
<organism evidence="2 3">
    <name type="scientific">Kribbella deserti</name>
    <dbReference type="NCBI Taxonomy" id="1926257"/>
    <lineage>
        <taxon>Bacteria</taxon>
        <taxon>Bacillati</taxon>
        <taxon>Actinomycetota</taxon>
        <taxon>Actinomycetes</taxon>
        <taxon>Propionibacteriales</taxon>
        <taxon>Kribbellaceae</taxon>
        <taxon>Kribbella</taxon>
    </lineage>
</organism>
<protein>
    <submittedName>
        <fullName evidence="2">Uncharacterized protein</fullName>
    </submittedName>
</protein>
<name>A0ABV6QH06_9ACTN</name>
<keyword evidence="3" id="KW-1185">Reference proteome</keyword>
<keyword evidence="1" id="KW-0812">Transmembrane</keyword>
<reference evidence="2 3" key="1">
    <citation type="submission" date="2024-09" db="EMBL/GenBank/DDBJ databases">
        <authorList>
            <person name="Sun Q."/>
            <person name="Mori K."/>
        </authorList>
    </citation>
    <scope>NUCLEOTIDE SEQUENCE [LARGE SCALE GENOMIC DNA]</scope>
    <source>
        <strain evidence="2 3">CGMCC 1.15906</strain>
    </source>
</reference>
<comment type="caution">
    <text evidence="2">The sequence shown here is derived from an EMBL/GenBank/DDBJ whole genome shotgun (WGS) entry which is preliminary data.</text>
</comment>
<keyword evidence="1" id="KW-0472">Membrane</keyword>
<sequence length="126" mass="13425">MTARTGSNTAGAVLLRFAVLVCASALVLIGGYCAERFTTDASTPSVPTYTIQLDDLAMDEGASTPIGVDLPELCGMLLGILLFVLMLLRPTSWVRRYQTPLPPWSIETGQAALTAITPMHLGISRT</sequence>
<evidence type="ECO:0000256" key="1">
    <source>
        <dbReference type="SAM" id="Phobius"/>
    </source>
</evidence>
<dbReference type="Proteomes" id="UP001589890">
    <property type="component" value="Unassembled WGS sequence"/>
</dbReference>
<proteinExistence type="predicted"/>
<gene>
    <name evidence="2" type="ORF">ACFFGN_07515</name>
</gene>
<feature type="transmembrane region" description="Helical" evidence="1">
    <location>
        <begin position="12"/>
        <end position="32"/>
    </location>
</feature>
<feature type="transmembrane region" description="Helical" evidence="1">
    <location>
        <begin position="70"/>
        <end position="88"/>
    </location>
</feature>
<evidence type="ECO:0000313" key="2">
    <source>
        <dbReference type="EMBL" id="MFC0623904.1"/>
    </source>
</evidence>
<evidence type="ECO:0000313" key="3">
    <source>
        <dbReference type="Proteomes" id="UP001589890"/>
    </source>
</evidence>
<keyword evidence="1" id="KW-1133">Transmembrane helix</keyword>
<dbReference type="EMBL" id="JBHLTC010000008">
    <property type="protein sequence ID" value="MFC0623904.1"/>
    <property type="molecule type" value="Genomic_DNA"/>
</dbReference>
<accession>A0ABV6QH06</accession>